<reference evidence="2" key="1">
    <citation type="journal article" date="2019" name="Int. J. Syst. Evol. Microbiol.">
        <title>The Global Catalogue of Microorganisms (GCM) 10K type strain sequencing project: providing services to taxonomists for standard genome sequencing and annotation.</title>
        <authorList>
            <consortium name="The Broad Institute Genomics Platform"/>
            <consortium name="The Broad Institute Genome Sequencing Center for Infectious Disease"/>
            <person name="Wu L."/>
            <person name="Ma J."/>
        </authorList>
    </citation>
    <scope>NUCLEOTIDE SEQUENCE [LARGE SCALE GENOMIC DNA]</scope>
    <source>
        <strain evidence="2">JCM 13004</strain>
    </source>
</reference>
<evidence type="ECO:0000313" key="2">
    <source>
        <dbReference type="Proteomes" id="UP001500037"/>
    </source>
</evidence>
<sequence length="187" mass="19967">MSDAQNTPADAGLPPAATPLTRAALEIDEYVAGLGWDKPARLFALVDSAKLRRTDPAVAKQLGLDAAQDGSLTPVEQDELPDGMALDEFLGTIAWPDMVAGCALVVERLMLPPGAEKSRPAKATDAQLAEWVANHPKRQEVRITAAVLRDGKRETALRLREKDLAREVLTGPDLVPGLTKALLATFA</sequence>
<name>A0ABP4HRW1_9ACTN</name>
<protein>
    <submittedName>
        <fullName evidence="1">PPA1309 family protein</fullName>
    </submittedName>
</protein>
<organism evidence="1 2">
    <name type="scientific">Kitasatospora nipponensis</name>
    <dbReference type="NCBI Taxonomy" id="258049"/>
    <lineage>
        <taxon>Bacteria</taxon>
        <taxon>Bacillati</taxon>
        <taxon>Actinomycetota</taxon>
        <taxon>Actinomycetes</taxon>
        <taxon>Kitasatosporales</taxon>
        <taxon>Streptomycetaceae</taxon>
        <taxon>Kitasatospora</taxon>
    </lineage>
</organism>
<evidence type="ECO:0000313" key="1">
    <source>
        <dbReference type="EMBL" id="GAA1273091.1"/>
    </source>
</evidence>
<dbReference type="InterPro" id="IPR047681">
    <property type="entry name" value="PPA1309-like"/>
</dbReference>
<proteinExistence type="predicted"/>
<dbReference type="EMBL" id="BAAALF010000235">
    <property type="protein sequence ID" value="GAA1273091.1"/>
    <property type="molecule type" value="Genomic_DNA"/>
</dbReference>
<dbReference type="Proteomes" id="UP001500037">
    <property type="component" value="Unassembled WGS sequence"/>
</dbReference>
<gene>
    <name evidence="1" type="ORF">GCM10009665_71200</name>
</gene>
<comment type="caution">
    <text evidence="1">The sequence shown here is derived from an EMBL/GenBank/DDBJ whole genome shotgun (WGS) entry which is preliminary data.</text>
</comment>
<keyword evidence="2" id="KW-1185">Reference proteome</keyword>
<dbReference type="RefSeq" id="WP_344446357.1">
    <property type="nucleotide sequence ID" value="NZ_BAAALF010000235.1"/>
</dbReference>
<accession>A0ABP4HRW1</accession>
<dbReference type="NCBIfam" id="NF040618">
    <property type="entry name" value="PPA1309_fam"/>
    <property type="match status" value="1"/>
</dbReference>